<evidence type="ECO:0000256" key="13">
    <source>
        <dbReference type="ARBA" id="ARBA00022993"/>
    </source>
</evidence>
<evidence type="ECO:0000256" key="8">
    <source>
        <dbReference type="ARBA" id="ARBA00022679"/>
    </source>
</evidence>
<dbReference type="AlphaFoldDB" id="A0A2A2HZD7"/>
<dbReference type="UniPathway" id="UPA00241">
    <property type="reaction ID" value="UER00352"/>
</dbReference>
<evidence type="ECO:0000313" key="19">
    <source>
        <dbReference type="Proteomes" id="UP000218332"/>
    </source>
</evidence>
<comment type="catalytic activity">
    <reaction evidence="1 16">
        <text>(R)-pantothenate + ATP = (R)-4'-phosphopantothenate + ADP + H(+)</text>
        <dbReference type="Rhea" id="RHEA:16373"/>
        <dbReference type="ChEBI" id="CHEBI:10986"/>
        <dbReference type="ChEBI" id="CHEBI:15378"/>
        <dbReference type="ChEBI" id="CHEBI:29032"/>
        <dbReference type="ChEBI" id="CHEBI:30616"/>
        <dbReference type="ChEBI" id="CHEBI:456216"/>
        <dbReference type="EC" id="2.7.1.33"/>
    </reaction>
</comment>
<keyword evidence="13 16" id="KW-0173">Coenzyme A biosynthesis</keyword>
<evidence type="ECO:0000256" key="9">
    <source>
        <dbReference type="ARBA" id="ARBA00022741"/>
    </source>
</evidence>
<feature type="binding site" evidence="16">
    <location>
        <begin position="95"/>
        <end position="98"/>
    </location>
    <ligand>
        <name>substrate</name>
    </ligand>
</feature>
<feature type="binding site" evidence="16">
    <location>
        <begin position="6"/>
        <end position="13"/>
    </location>
    <ligand>
        <name>ATP</name>
        <dbReference type="ChEBI" id="CHEBI:30616"/>
    </ligand>
</feature>
<comment type="function">
    <text evidence="16">Catalyzes the phosphorylation of pantothenate (Pan), the first step in CoA biosynthesis.</text>
</comment>
<name>A0A2A2HZD7_9GAMM</name>
<feature type="binding site" evidence="16">
    <location>
        <position position="172"/>
    </location>
    <ligand>
        <name>substrate</name>
    </ligand>
</feature>
<keyword evidence="8 16" id="KW-0808">Transferase</keyword>
<gene>
    <name evidence="16" type="primary">coaX</name>
    <name evidence="18" type="ORF">C8D92_1096</name>
    <name evidence="17" type="ORF">CF392_15040</name>
</gene>
<dbReference type="Pfam" id="PF03309">
    <property type="entry name" value="Pan_kinase"/>
    <property type="match status" value="1"/>
</dbReference>
<dbReference type="Proteomes" id="UP000218332">
    <property type="component" value="Unassembled WGS sequence"/>
</dbReference>
<reference evidence="17 19" key="1">
    <citation type="submission" date="2017-07" db="EMBL/GenBank/DDBJ databases">
        <title>Tamlnaduibacter salinus (Mi-7) genome sequencing.</title>
        <authorList>
            <person name="Verma A."/>
            <person name="Krishnamurthi S."/>
        </authorList>
    </citation>
    <scope>NUCLEOTIDE SEQUENCE [LARGE SCALE GENOMIC DNA]</scope>
    <source>
        <strain evidence="17 19">Mi-7</strain>
    </source>
</reference>
<reference evidence="18 20" key="2">
    <citation type="submission" date="2018-04" db="EMBL/GenBank/DDBJ databases">
        <title>Genomic Encyclopedia of Type Strains, Phase IV (KMG-IV): sequencing the most valuable type-strain genomes for metagenomic binning, comparative biology and taxonomic classification.</title>
        <authorList>
            <person name="Goeker M."/>
        </authorList>
    </citation>
    <scope>NUCLEOTIDE SEQUENCE [LARGE SCALE GENOMIC DNA]</scope>
    <source>
        <strain evidence="18 20">DSM 28688</strain>
    </source>
</reference>
<evidence type="ECO:0000313" key="20">
    <source>
        <dbReference type="Proteomes" id="UP000245887"/>
    </source>
</evidence>
<dbReference type="HAMAP" id="MF_01274">
    <property type="entry name" value="Pantothen_kinase_3"/>
    <property type="match status" value="1"/>
</dbReference>
<evidence type="ECO:0000256" key="3">
    <source>
        <dbReference type="ARBA" id="ARBA00004496"/>
    </source>
</evidence>
<dbReference type="EMBL" id="NMPM01000120">
    <property type="protein sequence ID" value="PAV24662.1"/>
    <property type="molecule type" value="Genomic_DNA"/>
</dbReference>
<evidence type="ECO:0000256" key="5">
    <source>
        <dbReference type="ARBA" id="ARBA00011738"/>
    </source>
</evidence>
<evidence type="ECO:0000256" key="4">
    <source>
        <dbReference type="ARBA" id="ARBA00005225"/>
    </source>
</evidence>
<organism evidence="17 19">
    <name type="scientific">Tamilnaduibacter salinus</name>
    <dbReference type="NCBI Taxonomy" id="1484056"/>
    <lineage>
        <taxon>Bacteria</taxon>
        <taxon>Pseudomonadati</taxon>
        <taxon>Pseudomonadota</taxon>
        <taxon>Gammaproteobacteria</taxon>
        <taxon>Pseudomonadales</taxon>
        <taxon>Marinobacteraceae</taxon>
        <taxon>Tamilnaduibacter</taxon>
    </lineage>
</organism>
<keyword evidence="7 16" id="KW-0963">Cytoplasm</keyword>
<dbReference type="Gene3D" id="3.30.420.40">
    <property type="match status" value="2"/>
</dbReference>
<evidence type="ECO:0000256" key="2">
    <source>
        <dbReference type="ARBA" id="ARBA00001958"/>
    </source>
</evidence>
<evidence type="ECO:0000256" key="10">
    <source>
        <dbReference type="ARBA" id="ARBA00022777"/>
    </source>
</evidence>
<comment type="pathway">
    <text evidence="4 16">Cofactor biosynthesis; coenzyme A biosynthesis; CoA from (R)-pantothenate: step 1/5.</text>
</comment>
<evidence type="ECO:0000256" key="1">
    <source>
        <dbReference type="ARBA" id="ARBA00001206"/>
    </source>
</evidence>
<dbReference type="OrthoDB" id="9781305at2"/>
<dbReference type="PANTHER" id="PTHR34265">
    <property type="entry name" value="TYPE III PANTOTHENATE KINASE"/>
    <property type="match status" value="1"/>
</dbReference>
<dbReference type="EC" id="2.7.1.33" evidence="6 16"/>
<dbReference type="Proteomes" id="UP000245887">
    <property type="component" value="Unassembled WGS sequence"/>
</dbReference>
<evidence type="ECO:0000256" key="6">
    <source>
        <dbReference type="ARBA" id="ARBA00012102"/>
    </source>
</evidence>
<proteinExistence type="inferred from homology"/>
<dbReference type="NCBIfam" id="TIGR00671">
    <property type="entry name" value="baf"/>
    <property type="match status" value="1"/>
</dbReference>
<evidence type="ECO:0000256" key="16">
    <source>
        <dbReference type="HAMAP-Rule" id="MF_01274"/>
    </source>
</evidence>
<evidence type="ECO:0000313" key="18">
    <source>
        <dbReference type="EMBL" id="PVY70259.1"/>
    </source>
</evidence>
<protein>
    <recommendedName>
        <fullName evidence="15 16">Type III pantothenate kinase</fullName>
        <ecNumber evidence="6 16">2.7.1.33</ecNumber>
    </recommendedName>
    <alternativeName>
        <fullName evidence="16">PanK-III</fullName>
    </alternativeName>
    <alternativeName>
        <fullName evidence="16">Pantothenic acid kinase</fullName>
    </alternativeName>
</protein>
<comment type="similarity">
    <text evidence="14 16">Belongs to the type III pantothenate kinase family.</text>
</comment>
<comment type="subcellular location">
    <subcellularLocation>
        <location evidence="3 16">Cytoplasm</location>
    </subcellularLocation>
</comment>
<keyword evidence="12 16" id="KW-0630">Potassium</keyword>
<dbReference type="InterPro" id="IPR004619">
    <property type="entry name" value="Type_III_PanK"/>
</dbReference>
<keyword evidence="19" id="KW-1185">Reference proteome</keyword>
<dbReference type="GO" id="GO:0004594">
    <property type="term" value="F:pantothenate kinase activity"/>
    <property type="evidence" value="ECO:0007669"/>
    <property type="project" value="UniProtKB-UniRule"/>
</dbReference>
<accession>A0A2A2HZD7</accession>
<dbReference type="GO" id="GO:0005737">
    <property type="term" value="C:cytoplasm"/>
    <property type="evidence" value="ECO:0007669"/>
    <property type="project" value="UniProtKB-SubCell"/>
</dbReference>
<feature type="active site" description="Proton acceptor" evidence="16">
    <location>
        <position position="97"/>
    </location>
</feature>
<comment type="cofactor">
    <cofactor evidence="16">
        <name>NH4(+)</name>
        <dbReference type="ChEBI" id="CHEBI:28938"/>
    </cofactor>
    <cofactor evidence="16">
        <name>K(+)</name>
        <dbReference type="ChEBI" id="CHEBI:29103"/>
    </cofactor>
    <text evidence="16">A monovalent cation. Ammonium or potassium.</text>
</comment>
<feature type="binding site" evidence="16">
    <location>
        <position position="117"/>
    </location>
    <ligand>
        <name>K(+)</name>
        <dbReference type="ChEBI" id="CHEBI:29103"/>
    </ligand>
</feature>
<evidence type="ECO:0000256" key="7">
    <source>
        <dbReference type="ARBA" id="ARBA00022490"/>
    </source>
</evidence>
<feature type="binding site" evidence="16">
    <location>
        <position position="120"/>
    </location>
    <ligand>
        <name>ATP</name>
        <dbReference type="ChEBI" id="CHEBI:30616"/>
    </ligand>
</feature>
<evidence type="ECO:0000313" key="17">
    <source>
        <dbReference type="EMBL" id="PAV24662.1"/>
    </source>
</evidence>
<keyword evidence="9 16" id="KW-0547">Nucleotide-binding</keyword>
<dbReference type="CDD" id="cd24015">
    <property type="entry name" value="ASKHA_NBD_PanK-III"/>
    <property type="match status" value="1"/>
</dbReference>
<dbReference type="GO" id="GO:0015937">
    <property type="term" value="P:coenzyme A biosynthetic process"/>
    <property type="evidence" value="ECO:0007669"/>
    <property type="project" value="UniProtKB-UniRule"/>
</dbReference>
<keyword evidence="16" id="KW-0479">Metal-binding</keyword>
<comment type="cofactor">
    <cofactor evidence="2">
        <name>K(+)</name>
        <dbReference type="ChEBI" id="CHEBI:29103"/>
    </cofactor>
</comment>
<dbReference type="InterPro" id="IPR043129">
    <property type="entry name" value="ATPase_NBD"/>
</dbReference>
<dbReference type="GO" id="GO:0046872">
    <property type="term" value="F:metal ion binding"/>
    <property type="evidence" value="ECO:0007669"/>
    <property type="project" value="UniProtKB-KW"/>
</dbReference>
<evidence type="ECO:0000256" key="11">
    <source>
        <dbReference type="ARBA" id="ARBA00022840"/>
    </source>
</evidence>
<dbReference type="SUPFAM" id="SSF53067">
    <property type="entry name" value="Actin-like ATPase domain"/>
    <property type="match status" value="2"/>
</dbReference>
<dbReference type="PANTHER" id="PTHR34265:SF1">
    <property type="entry name" value="TYPE III PANTOTHENATE KINASE"/>
    <property type="match status" value="1"/>
</dbReference>
<evidence type="ECO:0000256" key="15">
    <source>
        <dbReference type="ARBA" id="ARBA00040883"/>
    </source>
</evidence>
<comment type="caution">
    <text evidence="17">The sequence shown here is derived from an EMBL/GenBank/DDBJ whole genome shotgun (WGS) entry which is preliminary data.</text>
</comment>
<comment type="subunit">
    <text evidence="5 16">Homodimer.</text>
</comment>
<sequence length="238" mass="25697">MILQIDAGNSRLKWRLRAGEEIVDRGVVSAGGVFDVAGLPRPIERVVVSTVRSDARRVELANQLRTSLGVSPEFHDTQAHQCGLRCGYARPGDMGADRWHALVGAAAHQHPPLVVVDAGSAITVDYLDAAYRHRGGYILPGERLHLNALFGETDRVRFQGGAGHSGRPGRSTNDCVMGGLHWLREALADRLNAESFGAVLVTGGDAEALLAAGLQARWYPELVLDGLERVDIGWEPDI</sequence>
<evidence type="ECO:0000256" key="14">
    <source>
        <dbReference type="ARBA" id="ARBA00038036"/>
    </source>
</evidence>
<dbReference type="EMBL" id="QEKQ01000009">
    <property type="protein sequence ID" value="PVY70259.1"/>
    <property type="molecule type" value="Genomic_DNA"/>
</dbReference>
<feature type="binding site" evidence="16">
    <location>
        <position position="88"/>
    </location>
    <ligand>
        <name>substrate</name>
    </ligand>
</feature>
<keyword evidence="11 16" id="KW-0067">ATP-binding</keyword>
<keyword evidence="10 16" id="KW-0418">Kinase</keyword>
<evidence type="ECO:0000256" key="12">
    <source>
        <dbReference type="ARBA" id="ARBA00022958"/>
    </source>
</evidence>
<dbReference type="RefSeq" id="WP_095612251.1">
    <property type="nucleotide sequence ID" value="NZ_NMPM01000120.1"/>
</dbReference>
<dbReference type="GO" id="GO:0005524">
    <property type="term" value="F:ATP binding"/>
    <property type="evidence" value="ECO:0007669"/>
    <property type="project" value="UniProtKB-UniRule"/>
</dbReference>